<keyword evidence="3" id="KW-1005">Bacterial flagellum biogenesis</keyword>
<evidence type="ECO:0000256" key="2">
    <source>
        <dbReference type="ARBA" id="ARBA00007703"/>
    </source>
</evidence>
<dbReference type="EMBL" id="JAHCVJ010000002">
    <property type="protein sequence ID" value="MBT0663944.1"/>
    <property type="molecule type" value="Genomic_DNA"/>
</dbReference>
<keyword evidence="5" id="KW-0966">Cell projection</keyword>
<feature type="coiled-coil region" evidence="4">
    <location>
        <begin position="41"/>
        <end position="79"/>
    </location>
</feature>
<evidence type="ECO:0000313" key="6">
    <source>
        <dbReference type="Proteomes" id="UP000811899"/>
    </source>
</evidence>
<keyword evidence="4" id="KW-0175">Coiled coil</keyword>
<evidence type="ECO:0000256" key="4">
    <source>
        <dbReference type="SAM" id="Coils"/>
    </source>
</evidence>
<protein>
    <submittedName>
        <fullName evidence="5">Flagellar export chaperone FlgN</fullName>
    </submittedName>
</protein>
<comment type="similarity">
    <text evidence="2">Belongs to the FlgN family.</text>
</comment>
<dbReference type="Gene3D" id="1.20.58.300">
    <property type="entry name" value="FlgN-like"/>
    <property type="match status" value="1"/>
</dbReference>
<dbReference type="Proteomes" id="UP000811899">
    <property type="component" value="Unassembled WGS sequence"/>
</dbReference>
<dbReference type="SUPFAM" id="SSF140566">
    <property type="entry name" value="FlgN-like"/>
    <property type="match status" value="1"/>
</dbReference>
<gene>
    <name evidence="5" type="primary">flgN</name>
    <name evidence="5" type="ORF">KI809_06480</name>
</gene>
<name>A0AAW4KZW8_9BACT</name>
<keyword evidence="5" id="KW-0282">Flagellum</keyword>
<accession>A0AAW4KZW8</accession>
<keyword evidence="5" id="KW-0969">Cilium</keyword>
<dbReference type="InterPro" id="IPR007809">
    <property type="entry name" value="FlgN-like"/>
</dbReference>
<evidence type="ECO:0000256" key="3">
    <source>
        <dbReference type="ARBA" id="ARBA00022795"/>
    </source>
</evidence>
<dbReference type="Pfam" id="PF05130">
    <property type="entry name" value="FlgN"/>
    <property type="match status" value="1"/>
</dbReference>
<dbReference type="AlphaFoldDB" id="A0AAW4KZW8"/>
<evidence type="ECO:0000313" key="5">
    <source>
        <dbReference type="EMBL" id="MBT0663944.1"/>
    </source>
</evidence>
<comment type="function">
    <text evidence="1">Required for the efficient initiation of filament assembly.</text>
</comment>
<comment type="caution">
    <text evidence="5">The sequence shown here is derived from an EMBL/GenBank/DDBJ whole genome shotgun (WGS) entry which is preliminary data.</text>
</comment>
<dbReference type="InterPro" id="IPR036679">
    <property type="entry name" value="FlgN-like_sf"/>
</dbReference>
<dbReference type="GO" id="GO:0044780">
    <property type="term" value="P:bacterial-type flagellum assembly"/>
    <property type="evidence" value="ECO:0007669"/>
    <property type="project" value="InterPro"/>
</dbReference>
<organism evidence="5 6">
    <name type="scientific">Geoanaerobacter pelophilus</name>
    <dbReference type="NCBI Taxonomy" id="60036"/>
    <lineage>
        <taxon>Bacteria</taxon>
        <taxon>Pseudomonadati</taxon>
        <taxon>Thermodesulfobacteriota</taxon>
        <taxon>Desulfuromonadia</taxon>
        <taxon>Geobacterales</taxon>
        <taxon>Geobacteraceae</taxon>
        <taxon>Geoanaerobacter</taxon>
    </lineage>
</organism>
<reference evidence="5 6" key="1">
    <citation type="submission" date="2021-05" db="EMBL/GenBank/DDBJ databases">
        <title>The draft genome of Geobacter pelophilus DSM 12255.</title>
        <authorList>
            <person name="Xu Z."/>
            <person name="Masuda Y."/>
            <person name="Itoh H."/>
            <person name="Senoo K."/>
        </authorList>
    </citation>
    <scope>NUCLEOTIDE SEQUENCE [LARGE SCALE GENOMIC DNA]</scope>
    <source>
        <strain evidence="5 6">DSM 12255</strain>
    </source>
</reference>
<proteinExistence type="inferred from homology"/>
<dbReference type="RefSeq" id="WP_214170720.1">
    <property type="nucleotide sequence ID" value="NZ_JAHCVJ010000002.1"/>
</dbReference>
<evidence type="ECO:0000256" key="1">
    <source>
        <dbReference type="ARBA" id="ARBA00002397"/>
    </source>
</evidence>
<keyword evidence="6" id="KW-1185">Reference proteome</keyword>
<sequence>MPSCLPQLVTSLNSKLDGMQKLFLLLKDEQKSIIEVDLASLETLESRKRDLLGAMERGNAEYRLLLRDAARELKLEKAESLSPLIQKSPAPFRETLSKLQSSLLETGDSLNKVLDLNRDLLEASLKHVRENMAFFDAIMNRRKTYGDAGTMVMNGSKSRLVCKEI</sequence>